<keyword evidence="3" id="KW-1185">Reference proteome</keyword>
<dbReference type="Proteomes" id="UP000834106">
    <property type="component" value="Chromosome 10"/>
</dbReference>
<gene>
    <name evidence="2" type="ORF">FPE_LOCUS16636</name>
</gene>
<proteinExistence type="predicted"/>
<accession>A0AAD1ZHS9</accession>
<feature type="region of interest" description="Disordered" evidence="1">
    <location>
        <begin position="90"/>
        <end position="109"/>
    </location>
</feature>
<dbReference type="AlphaFoldDB" id="A0AAD1ZHS9"/>
<evidence type="ECO:0000313" key="3">
    <source>
        <dbReference type="Proteomes" id="UP000834106"/>
    </source>
</evidence>
<sequence>MLDTVKCLIGAAGPSGFCSKSTADQVTSHCPELHSITAIIIDLNSTKAGWQALRGRLAMMRGERKSDFENSEDERRTRLGSLKKKALNGSSKFKHSLKKKSSRRKSDIRGSSVSIEDIQGASCKLLRHFGKPLCWMSCCHTIFIRGSSVSIEDIRGNALVPHFFPSFESATI</sequence>
<evidence type="ECO:0000313" key="2">
    <source>
        <dbReference type="EMBL" id="CAI9769654.1"/>
    </source>
</evidence>
<protein>
    <submittedName>
        <fullName evidence="2">Uncharacterized protein</fullName>
    </submittedName>
</protein>
<organism evidence="2 3">
    <name type="scientific">Fraxinus pennsylvanica</name>
    <dbReference type="NCBI Taxonomy" id="56036"/>
    <lineage>
        <taxon>Eukaryota</taxon>
        <taxon>Viridiplantae</taxon>
        <taxon>Streptophyta</taxon>
        <taxon>Embryophyta</taxon>
        <taxon>Tracheophyta</taxon>
        <taxon>Spermatophyta</taxon>
        <taxon>Magnoliopsida</taxon>
        <taxon>eudicotyledons</taxon>
        <taxon>Gunneridae</taxon>
        <taxon>Pentapetalae</taxon>
        <taxon>asterids</taxon>
        <taxon>lamiids</taxon>
        <taxon>Lamiales</taxon>
        <taxon>Oleaceae</taxon>
        <taxon>Oleeae</taxon>
        <taxon>Fraxinus</taxon>
    </lineage>
</organism>
<dbReference type="EMBL" id="OU503045">
    <property type="protein sequence ID" value="CAI9769654.1"/>
    <property type="molecule type" value="Genomic_DNA"/>
</dbReference>
<reference evidence="2" key="1">
    <citation type="submission" date="2023-05" db="EMBL/GenBank/DDBJ databases">
        <authorList>
            <person name="Huff M."/>
        </authorList>
    </citation>
    <scope>NUCLEOTIDE SEQUENCE</scope>
</reference>
<feature type="compositionally biased region" description="Basic residues" evidence="1">
    <location>
        <begin position="90"/>
        <end position="103"/>
    </location>
</feature>
<name>A0AAD1ZHS9_9LAMI</name>
<evidence type="ECO:0000256" key="1">
    <source>
        <dbReference type="SAM" id="MobiDB-lite"/>
    </source>
</evidence>